<dbReference type="PANTHER" id="PTHR21847">
    <property type="entry name" value="EF-HAND CALCIUM-BINDING DOMAIN-CONTAINING PROTEIN 10"/>
    <property type="match status" value="1"/>
</dbReference>
<keyword evidence="3" id="KW-1185">Reference proteome</keyword>
<name>A0A8B9BJ78_9AVES</name>
<proteinExistence type="predicted"/>
<accession>A0A8B9BJ78</accession>
<dbReference type="Ensembl" id="ENSABRT00000007427.1">
    <property type="protein sequence ID" value="ENSABRP00000005148.1"/>
    <property type="gene ID" value="ENSABRG00000004775.1"/>
</dbReference>
<dbReference type="AlphaFoldDB" id="A0A8B9BJ78"/>
<gene>
    <name evidence="2" type="primary">EFCAB10</name>
</gene>
<organism evidence="2 3">
    <name type="scientific">Anser brachyrhynchus</name>
    <name type="common">Pink-footed goose</name>
    <dbReference type="NCBI Taxonomy" id="132585"/>
    <lineage>
        <taxon>Eukaryota</taxon>
        <taxon>Metazoa</taxon>
        <taxon>Chordata</taxon>
        <taxon>Craniata</taxon>
        <taxon>Vertebrata</taxon>
        <taxon>Euteleostomi</taxon>
        <taxon>Archelosauria</taxon>
        <taxon>Archosauria</taxon>
        <taxon>Dinosauria</taxon>
        <taxon>Saurischia</taxon>
        <taxon>Theropoda</taxon>
        <taxon>Coelurosauria</taxon>
        <taxon>Aves</taxon>
        <taxon>Neognathae</taxon>
        <taxon>Galloanserae</taxon>
        <taxon>Anseriformes</taxon>
        <taxon>Anatidae</taxon>
        <taxon>Anserinae</taxon>
        <taxon>Anser</taxon>
    </lineage>
</organism>
<reference evidence="2" key="2">
    <citation type="submission" date="2025-09" db="UniProtKB">
        <authorList>
            <consortium name="Ensembl"/>
        </authorList>
    </citation>
    <scope>IDENTIFICATION</scope>
</reference>
<dbReference type="InterPro" id="IPR039879">
    <property type="entry name" value="EFC10"/>
</dbReference>
<dbReference type="Proteomes" id="UP000694426">
    <property type="component" value="Unplaced"/>
</dbReference>
<dbReference type="PROSITE" id="PS50222">
    <property type="entry name" value="EF_HAND_2"/>
    <property type="match status" value="1"/>
</dbReference>
<dbReference type="GeneTree" id="ENSGT00940000154487"/>
<evidence type="ECO:0000313" key="3">
    <source>
        <dbReference type="Proteomes" id="UP000694426"/>
    </source>
</evidence>
<protein>
    <submittedName>
        <fullName evidence="2">EF-hand calcium binding domain 10</fullName>
    </submittedName>
</protein>
<feature type="domain" description="EF-hand" evidence="1">
    <location>
        <begin position="66"/>
        <end position="101"/>
    </location>
</feature>
<evidence type="ECO:0000259" key="1">
    <source>
        <dbReference type="PROSITE" id="PS50222"/>
    </source>
</evidence>
<dbReference type="Pfam" id="PF24548">
    <property type="entry name" value="EF_EFCAB10_C"/>
    <property type="match status" value="1"/>
</dbReference>
<evidence type="ECO:0000313" key="2">
    <source>
        <dbReference type="Ensembl" id="ENSABRP00000005148.1"/>
    </source>
</evidence>
<dbReference type="InterPro" id="IPR056587">
    <property type="entry name" value="EF_EFCAB10_C"/>
</dbReference>
<sequence>GEMAAGERGGRDYLERHGIPELLRRLSALLARWLGSVAERPRQFLIQVLESVKAGRQGEGGYPCLMDESNLVAMFQMLDVADLGYITPVQYREALKTLGLSTDNLHIGDDVNVTLDTFKEEVCYAQIFCCGLCFIYRSMSLKDLLVYAYPLCIERFKWMLLL</sequence>
<reference evidence="2" key="1">
    <citation type="submission" date="2025-08" db="UniProtKB">
        <authorList>
            <consortium name="Ensembl"/>
        </authorList>
    </citation>
    <scope>IDENTIFICATION</scope>
</reference>
<dbReference type="InterPro" id="IPR002048">
    <property type="entry name" value="EF_hand_dom"/>
</dbReference>
<dbReference type="GO" id="GO:0005509">
    <property type="term" value="F:calcium ion binding"/>
    <property type="evidence" value="ECO:0007669"/>
    <property type="project" value="InterPro"/>
</dbReference>
<dbReference type="PANTHER" id="PTHR21847:SF1">
    <property type="entry name" value="EF-HAND CALCIUM-BINDING DOMAIN-CONTAINING PROTEIN 10"/>
    <property type="match status" value="1"/>
</dbReference>